<dbReference type="AlphaFoldDB" id="A0A1N7NRV0"/>
<evidence type="ECO:0008006" key="3">
    <source>
        <dbReference type="Google" id="ProtNLM"/>
    </source>
</evidence>
<dbReference type="EMBL" id="FTOH01000007">
    <property type="protein sequence ID" value="SIT01057.1"/>
    <property type="molecule type" value="Genomic_DNA"/>
</dbReference>
<protein>
    <recommendedName>
        <fullName evidence="3">Porin</fullName>
    </recommendedName>
</protein>
<name>A0A1N7NRV0_9GAMM</name>
<keyword evidence="2" id="KW-1185">Reference proteome</keyword>
<evidence type="ECO:0000313" key="2">
    <source>
        <dbReference type="Proteomes" id="UP000185639"/>
    </source>
</evidence>
<dbReference type="STRING" id="484498.SAMN05421686_107224"/>
<reference evidence="2" key="1">
    <citation type="submission" date="2017-01" db="EMBL/GenBank/DDBJ databases">
        <authorList>
            <person name="Varghese N."/>
            <person name="Submissions S."/>
        </authorList>
    </citation>
    <scope>NUCLEOTIDE SEQUENCE [LARGE SCALE GENOMIC DNA]</scope>
    <source>
        <strain evidence="2">DSM 24913</strain>
    </source>
</reference>
<dbReference type="SUPFAM" id="SSF56935">
    <property type="entry name" value="Porins"/>
    <property type="match status" value="1"/>
</dbReference>
<dbReference type="Gene3D" id="2.40.160.10">
    <property type="entry name" value="Porin"/>
    <property type="match status" value="1"/>
</dbReference>
<dbReference type="InterPro" id="IPR023614">
    <property type="entry name" value="Porin_dom_sf"/>
</dbReference>
<proteinExistence type="predicted"/>
<evidence type="ECO:0000313" key="1">
    <source>
        <dbReference type="EMBL" id="SIT01057.1"/>
    </source>
</evidence>
<sequence length="409" mass="45314">MKMNTKKQAHFYKPMLTTLSVAIMTMSGLNASAQEAGDEPVSRAELEQRISELESLLNERLGALADTMDENLAQESTKQVHLGGYGELHYNNLSTDDEDKRQIDLHRLVLFIGYDYSDSIRFVSEFEVEHTLVSGGSQYGAVEIEQAYIEMDVLNGAQFRTGVMLMPIGIVNETHEPPTFYGTERPIIETTVIPSTWYSAGISLSDTLDNGLSYDVLITEGFKTEDPTTNDAADPFDLKAGKQKSSYASVFDPAITARLRYRGITGLEIAGYTQYQPDLDQSAEESYADSALLLGGHVIYTLKDTTFTALYARWDLEGDAAEEAGKSEQYGGYVEVSQRLGEKWGVFARQSNWSQSEDDSAAQTDFGVNYYPHPDVVFKADVQMQNDDAESRGDINSGSGFNLGMGYQF</sequence>
<organism evidence="1 2">
    <name type="scientific">Thalassolituus maritimus</name>
    <dbReference type="NCBI Taxonomy" id="484498"/>
    <lineage>
        <taxon>Bacteria</taxon>
        <taxon>Pseudomonadati</taxon>
        <taxon>Pseudomonadota</taxon>
        <taxon>Gammaproteobacteria</taxon>
        <taxon>Oceanospirillales</taxon>
        <taxon>Oceanospirillaceae</taxon>
        <taxon>Thalassolituus</taxon>
    </lineage>
</organism>
<accession>A0A1N7NRV0</accession>
<dbReference type="RefSeq" id="WP_217693598.1">
    <property type="nucleotide sequence ID" value="NZ_FTOH01000007.1"/>
</dbReference>
<dbReference type="Proteomes" id="UP000185639">
    <property type="component" value="Unassembled WGS sequence"/>
</dbReference>
<gene>
    <name evidence="1" type="ORF">SAMN05421686_107224</name>
</gene>